<keyword evidence="6" id="KW-1185">Reference proteome</keyword>
<dbReference type="CDD" id="cd07377">
    <property type="entry name" value="WHTH_GntR"/>
    <property type="match status" value="1"/>
</dbReference>
<keyword evidence="3" id="KW-0804">Transcription</keyword>
<dbReference type="PRINTS" id="PR00035">
    <property type="entry name" value="HTHGNTR"/>
</dbReference>
<feature type="domain" description="HTH gntR-type" evidence="4">
    <location>
        <begin position="31"/>
        <end position="98"/>
    </location>
</feature>
<dbReference type="AlphaFoldDB" id="A0A917BZL8"/>
<evidence type="ECO:0000256" key="3">
    <source>
        <dbReference type="ARBA" id="ARBA00023163"/>
    </source>
</evidence>
<dbReference type="InterPro" id="IPR008920">
    <property type="entry name" value="TF_FadR/GntR_C"/>
</dbReference>
<dbReference type="GO" id="GO:0003677">
    <property type="term" value="F:DNA binding"/>
    <property type="evidence" value="ECO:0007669"/>
    <property type="project" value="UniProtKB-KW"/>
</dbReference>
<dbReference type="SMART" id="SM00895">
    <property type="entry name" value="FCD"/>
    <property type="match status" value="1"/>
</dbReference>
<dbReference type="SUPFAM" id="SSF48008">
    <property type="entry name" value="GntR ligand-binding domain-like"/>
    <property type="match status" value="1"/>
</dbReference>
<dbReference type="InterPro" id="IPR011711">
    <property type="entry name" value="GntR_C"/>
</dbReference>
<organism evidence="5 6">
    <name type="scientific">Azorhizobium oxalatiphilum</name>
    <dbReference type="NCBI Taxonomy" id="980631"/>
    <lineage>
        <taxon>Bacteria</taxon>
        <taxon>Pseudomonadati</taxon>
        <taxon>Pseudomonadota</taxon>
        <taxon>Alphaproteobacteria</taxon>
        <taxon>Hyphomicrobiales</taxon>
        <taxon>Xanthobacteraceae</taxon>
        <taxon>Azorhizobium</taxon>
    </lineage>
</organism>
<name>A0A917BZL8_9HYPH</name>
<evidence type="ECO:0000256" key="1">
    <source>
        <dbReference type="ARBA" id="ARBA00023015"/>
    </source>
</evidence>
<dbReference type="GO" id="GO:0003700">
    <property type="term" value="F:DNA-binding transcription factor activity"/>
    <property type="evidence" value="ECO:0007669"/>
    <property type="project" value="InterPro"/>
</dbReference>
<evidence type="ECO:0000313" key="5">
    <source>
        <dbReference type="EMBL" id="GGF62946.1"/>
    </source>
</evidence>
<dbReference type="RefSeq" id="WP_244644314.1">
    <property type="nucleotide sequence ID" value="NZ_BMCT01000002.1"/>
</dbReference>
<gene>
    <name evidence="5" type="ORF">GCM10007301_23380</name>
</gene>
<protein>
    <submittedName>
        <fullName evidence="5">GntR family transcriptional regulator</fullName>
    </submittedName>
</protein>
<dbReference type="Gene3D" id="1.10.10.10">
    <property type="entry name" value="Winged helix-like DNA-binding domain superfamily/Winged helix DNA-binding domain"/>
    <property type="match status" value="1"/>
</dbReference>
<dbReference type="InterPro" id="IPR036388">
    <property type="entry name" value="WH-like_DNA-bd_sf"/>
</dbReference>
<evidence type="ECO:0000256" key="2">
    <source>
        <dbReference type="ARBA" id="ARBA00023125"/>
    </source>
</evidence>
<dbReference type="Pfam" id="PF00392">
    <property type="entry name" value="GntR"/>
    <property type="match status" value="1"/>
</dbReference>
<reference evidence="5" key="2">
    <citation type="submission" date="2020-09" db="EMBL/GenBank/DDBJ databases">
        <authorList>
            <person name="Sun Q."/>
            <person name="Sedlacek I."/>
        </authorList>
    </citation>
    <scope>NUCLEOTIDE SEQUENCE</scope>
    <source>
        <strain evidence="5">CCM 7897</strain>
    </source>
</reference>
<reference evidence="5" key="1">
    <citation type="journal article" date="2014" name="Int. J. Syst. Evol. Microbiol.">
        <title>Complete genome sequence of Corynebacterium casei LMG S-19264T (=DSM 44701T), isolated from a smear-ripened cheese.</title>
        <authorList>
            <consortium name="US DOE Joint Genome Institute (JGI-PGF)"/>
            <person name="Walter F."/>
            <person name="Albersmeier A."/>
            <person name="Kalinowski J."/>
            <person name="Ruckert C."/>
        </authorList>
    </citation>
    <scope>NUCLEOTIDE SEQUENCE</scope>
    <source>
        <strain evidence="5">CCM 7897</strain>
    </source>
</reference>
<dbReference type="EMBL" id="BMCT01000002">
    <property type="protein sequence ID" value="GGF62946.1"/>
    <property type="molecule type" value="Genomic_DNA"/>
</dbReference>
<keyword evidence="1" id="KW-0805">Transcription regulation</keyword>
<dbReference type="InterPro" id="IPR036390">
    <property type="entry name" value="WH_DNA-bd_sf"/>
</dbReference>
<dbReference type="Proteomes" id="UP000606044">
    <property type="component" value="Unassembled WGS sequence"/>
</dbReference>
<proteinExistence type="predicted"/>
<accession>A0A917BZL8</accession>
<dbReference type="PANTHER" id="PTHR43537:SF49">
    <property type="entry name" value="TRANSCRIPTIONAL REGULATORY PROTEIN"/>
    <property type="match status" value="1"/>
</dbReference>
<dbReference type="Pfam" id="PF07729">
    <property type="entry name" value="FCD"/>
    <property type="match status" value="1"/>
</dbReference>
<evidence type="ECO:0000259" key="4">
    <source>
        <dbReference type="PROSITE" id="PS50949"/>
    </source>
</evidence>
<dbReference type="Gene3D" id="1.20.120.530">
    <property type="entry name" value="GntR ligand-binding domain-like"/>
    <property type="match status" value="1"/>
</dbReference>
<dbReference type="SMART" id="SM00345">
    <property type="entry name" value="HTH_GNTR"/>
    <property type="match status" value="1"/>
</dbReference>
<keyword evidence="2" id="KW-0238">DNA-binding</keyword>
<dbReference type="InterPro" id="IPR000524">
    <property type="entry name" value="Tscrpt_reg_HTH_GntR"/>
</dbReference>
<sequence>MRRRLSAGLPMARAGLPGNGPYWGGEGSRGLTAASIIHQHLRDEIVSLVRAPGAVISEKDIATAHGVSRTPVREALLRLADEGLVEIAPKSGTFVSRIPVAALPEAIVARMALEEVTARTAAQNASGSAVSGLRAILERQAEMAGAEDHAGFHDADEAFHQAVAEAARYPGLWRMVQQLKTQVDRFRHLTLPQPGRMERVIVEHGAVVDAIAAHDPEAAAAAMRAHVEGLRASLGEMRDVNPGYFDGDLAGGLSLQGVPERGRP</sequence>
<evidence type="ECO:0000313" key="6">
    <source>
        <dbReference type="Proteomes" id="UP000606044"/>
    </source>
</evidence>
<dbReference type="PANTHER" id="PTHR43537">
    <property type="entry name" value="TRANSCRIPTIONAL REGULATOR, GNTR FAMILY"/>
    <property type="match status" value="1"/>
</dbReference>
<dbReference type="SUPFAM" id="SSF46785">
    <property type="entry name" value="Winged helix' DNA-binding domain"/>
    <property type="match status" value="1"/>
</dbReference>
<comment type="caution">
    <text evidence="5">The sequence shown here is derived from an EMBL/GenBank/DDBJ whole genome shotgun (WGS) entry which is preliminary data.</text>
</comment>
<dbReference type="PROSITE" id="PS50949">
    <property type="entry name" value="HTH_GNTR"/>
    <property type="match status" value="1"/>
</dbReference>